<evidence type="ECO:0000256" key="4">
    <source>
        <dbReference type="SAM" id="MobiDB-lite"/>
    </source>
</evidence>
<protein>
    <recommendedName>
        <fullName evidence="9">Mak10 subunit, NatC N(Alpha)-terminal acetyltransferase</fullName>
    </recommendedName>
</protein>
<evidence type="ECO:0000256" key="1">
    <source>
        <dbReference type="ARBA" id="ARBA00004496"/>
    </source>
</evidence>
<comment type="caution">
    <text evidence="7">The sequence shown here is derived from an EMBL/GenBank/DDBJ whole genome shotgun (WGS) entry which is preliminary data.</text>
</comment>
<dbReference type="STRING" id="698492.A0A0E9N9A9"/>
<comment type="similarity">
    <text evidence="2">Belongs to the MAK10 family.</text>
</comment>
<dbReference type="OrthoDB" id="269405at2759"/>
<dbReference type="InterPro" id="IPR057982">
    <property type="entry name" value="TPR_NAA35"/>
</dbReference>
<dbReference type="Pfam" id="PF25789">
    <property type="entry name" value="TPR_NAA35"/>
    <property type="match status" value="1"/>
</dbReference>
<dbReference type="EMBL" id="BACD03000003">
    <property type="protein sequence ID" value="GAO46316.1"/>
    <property type="molecule type" value="Genomic_DNA"/>
</dbReference>
<reference evidence="7 8" key="2">
    <citation type="journal article" date="2014" name="J. Gen. Appl. Microbiol.">
        <title>The early diverging ascomycetous budding yeast Saitoella complicata has three histone deacetylases belonging to the Clr6, Hos2, and Rpd3 lineages.</title>
        <authorList>
            <person name="Nishida H."/>
            <person name="Matsumoto T."/>
            <person name="Kondo S."/>
            <person name="Hamamoto M."/>
            <person name="Yoshikawa H."/>
        </authorList>
    </citation>
    <scope>NUCLEOTIDE SEQUENCE [LARGE SCALE GENOMIC DNA]</scope>
    <source>
        <strain evidence="7 8">NRRL Y-17804</strain>
    </source>
</reference>
<dbReference type="PANTHER" id="PTHR21373:SF0">
    <property type="entry name" value="N-ALPHA-ACETYLTRANSFERASE 35, NATC AUXILIARY SUBUNIT"/>
    <property type="match status" value="1"/>
</dbReference>
<dbReference type="Pfam" id="PF04112">
    <property type="entry name" value="Mak10"/>
    <property type="match status" value="1"/>
</dbReference>
<comment type="subcellular location">
    <subcellularLocation>
        <location evidence="1">Cytoplasm</location>
    </subcellularLocation>
</comment>
<feature type="compositionally biased region" description="Basic residues" evidence="4">
    <location>
        <begin position="549"/>
        <end position="558"/>
    </location>
</feature>
<reference evidence="7 8" key="3">
    <citation type="journal article" date="2015" name="Genome Announc.">
        <title>Draft Genome Sequence of the Archiascomycetous Yeast Saitoella complicata.</title>
        <authorList>
            <person name="Yamauchi K."/>
            <person name="Kondo S."/>
            <person name="Hamamoto M."/>
            <person name="Takahashi Y."/>
            <person name="Ogura Y."/>
            <person name="Hayashi T."/>
            <person name="Nishida H."/>
        </authorList>
    </citation>
    <scope>NUCLEOTIDE SEQUENCE [LARGE SCALE GENOMIC DNA]</scope>
    <source>
        <strain evidence="7 8">NRRL Y-17804</strain>
    </source>
</reference>
<evidence type="ECO:0000256" key="2">
    <source>
        <dbReference type="ARBA" id="ARBA00006289"/>
    </source>
</evidence>
<proteinExistence type="inferred from homology"/>
<feature type="domain" description="NAA35-like TPR repeats" evidence="6">
    <location>
        <begin position="329"/>
        <end position="737"/>
    </location>
</feature>
<dbReference type="RefSeq" id="XP_019024300.1">
    <property type="nucleotide sequence ID" value="XM_019166842.1"/>
</dbReference>
<dbReference type="PANTHER" id="PTHR21373">
    <property type="entry name" value="GLUCOSE REPRESSIBLE PROTEIN MAK10"/>
    <property type="match status" value="1"/>
</dbReference>
<feature type="domain" description="NAA35-like N-terminal" evidence="5">
    <location>
        <begin position="43"/>
        <end position="211"/>
    </location>
</feature>
<keyword evidence="8" id="KW-1185">Reference proteome</keyword>
<name>A0A0E9N9A9_SAICN</name>
<evidence type="ECO:0000259" key="6">
    <source>
        <dbReference type="Pfam" id="PF25789"/>
    </source>
</evidence>
<gene>
    <name evidence="7" type="ORF">G7K_0548-t1</name>
</gene>
<evidence type="ECO:0000259" key="5">
    <source>
        <dbReference type="Pfam" id="PF04112"/>
    </source>
</evidence>
<feature type="region of interest" description="Disordered" evidence="4">
    <location>
        <begin position="543"/>
        <end position="563"/>
    </location>
</feature>
<dbReference type="Proteomes" id="UP000033140">
    <property type="component" value="Unassembled WGS sequence"/>
</dbReference>
<dbReference type="InterPro" id="IPR057983">
    <property type="entry name" value="NAA35-like_N"/>
</dbReference>
<sequence length="747" mass="84148">MAMPTAANDVTAGVSQISLGRAPLIWHDATTELLQATSELKLGQLVKDDSFSLYDSIGALEIMDAKMDSGLIPPNEGPDAFDVCKPMLPEEVVGLMDQLLAAEMSWHTATSLSQTVFTSLHVEHILSQYSKNPHAGISHITYLRDGEAAPESSGSPEALMHYVFRPYVLALIKCVDYARERMLQGQLYEDEDVSTMTFGWSPLEYAQCEEVLTLLDAANKWLEEHNEYLTDKIAQALQSRIALRWAFLVALSTPSIAESITAFQICLEHVEDASKTRFLAKEVPKAFSMSVQRTLASQIPPRQMMIRSVDDAYAYLERVCSDMRGLMVISEYVSGTDLFNYFQAFAVRRPVASGYVRASLQVFFLQELRVLGKITLQQFMVDLITEFAGVHHHVSVNAPEDASEQAVRAHQLVQDFLQKAAIPTVDLFRVFCHNRARLRRNMIKMLYEFDALQVEAEAIDAEILTLLNQQPLQTERGPSHPYPLSSWVYHNKLQLMETIILLGFELELYQPYEWSLMYWYLDYILDVHRHHLERTTVHISAPKTAPKLSSKKSKKNKKPTLPPMHPSDASALAFVESLHLQTVGYGHLSRGCFRLTAALTKLGLISRPERSKLAESTWYNLRLKPFLRIGAPEFVPFNDFKSVTNVDRVDATALLEVTQDYFAQAKKSIELFTKLPIDVKRTSLCETLHKASCSDLLRSCVANSVFSQVVRKMPTSTIAASGKVIKAEAKYHAWFQTLSIGDKAKKV</sequence>
<dbReference type="InterPro" id="IPR007244">
    <property type="entry name" value="Naa35_N"/>
</dbReference>
<accession>A0A0E9N9A9</accession>
<evidence type="ECO:0000313" key="7">
    <source>
        <dbReference type="EMBL" id="GAO46316.1"/>
    </source>
</evidence>
<dbReference type="AlphaFoldDB" id="A0A0E9N9A9"/>
<dbReference type="GO" id="GO:0031417">
    <property type="term" value="C:NatC complex"/>
    <property type="evidence" value="ECO:0007669"/>
    <property type="project" value="InterPro"/>
</dbReference>
<keyword evidence="3" id="KW-0963">Cytoplasm</keyword>
<organism evidence="7 8">
    <name type="scientific">Saitoella complicata (strain BCRC 22490 / CBS 7301 / JCM 7358 / NBRC 10748 / NRRL Y-17804)</name>
    <dbReference type="NCBI Taxonomy" id="698492"/>
    <lineage>
        <taxon>Eukaryota</taxon>
        <taxon>Fungi</taxon>
        <taxon>Dikarya</taxon>
        <taxon>Ascomycota</taxon>
        <taxon>Taphrinomycotina</taxon>
        <taxon>Taphrinomycotina incertae sedis</taxon>
        <taxon>Saitoella</taxon>
    </lineage>
</organism>
<evidence type="ECO:0000256" key="3">
    <source>
        <dbReference type="ARBA" id="ARBA00022490"/>
    </source>
</evidence>
<evidence type="ECO:0000313" key="8">
    <source>
        <dbReference type="Proteomes" id="UP000033140"/>
    </source>
</evidence>
<reference evidence="7 8" key="1">
    <citation type="journal article" date="2011" name="J. Gen. Appl. Microbiol.">
        <title>Draft genome sequencing of the enigmatic yeast Saitoella complicata.</title>
        <authorList>
            <person name="Nishida H."/>
            <person name="Hamamoto M."/>
            <person name="Sugiyama J."/>
        </authorList>
    </citation>
    <scope>NUCLEOTIDE SEQUENCE [LARGE SCALE GENOMIC DNA]</scope>
    <source>
        <strain evidence="7 8">NRRL Y-17804</strain>
    </source>
</reference>
<evidence type="ECO:0008006" key="9">
    <source>
        <dbReference type="Google" id="ProtNLM"/>
    </source>
</evidence>
<dbReference type="OMA" id="QMEWIVQ"/>